<keyword evidence="7 10" id="KW-0472">Membrane</keyword>
<organism evidence="15 16">
    <name type="scientific">Pedobacter alpinus</name>
    <dbReference type="NCBI Taxonomy" id="1590643"/>
    <lineage>
        <taxon>Bacteria</taxon>
        <taxon>Pseudomonadati</taxon>
        <taxon>Bacteroidota</taxon>
        <taxon>Sphingobacteriia</taxon>
        <taxon>Sphingobacteriales</taxon>
        <taxon>Sphingobacteriaceae</taxon>
        <taxon>Pedobacter</taxon>
    </lineage>
</organism>
<evidence type="ECO:0000256" key="4">
    <source>
        <dbReference type="ARBA" id="ARBA00022692"/>
    </source>
</evidence>
<dbReference type="InterPro" id="IPR008969">
    <property type="entry name" value="CarboxyPept-like_regulatory"/>
</dbReference>
<dbReference type="Pfam" id="PF07715">
    <property type="entry name" value="Plug"/>
    <property type="match status" value="1"/>
</dbReference>
<evidence type="ECO:0000256" key="2">
    <source>
        <dbReference type="ARBA" id="ARBA00022448"/>
    </source>
</evidence>
<feature type="chain" id="PRO_5045222621" evidence="12">
    <location>
        <begin position="22"/>
        <end position="784"/>
    </location>
</feature>
<dbReference type="InterPro" id="IPR012910">
    <property type="entry name" value="Plug_dom"/>
</dbReference>
<dbReference type="Gene3D" id="2.60.40.1120">
    <property type="entry name" value="Carboxypeptidase-like, regulatory domain"/>
    <property type="match status" value="1"/>
</dbReference>
<dbReference type="PROSITE" id="PS52016">
    <property type="entry name" value="TONB_DEPENDENT_REC_3"/>
    <property type="match status" value="1"/>
</dbReference>
<dbReference type="Proteomes" id="UP001597546">
    <property type="component" value="Unassembled WGS sequence"/>
</dbReference>
<dbReference type="PANTHER" id="PTHR30069">
    <property type="entry name" value="TONB-DEPENDENT OUTER MEMBRANE RECEPTOR"/>
    <property type="match status" value="1"/>
</dbReference>
<dbReference type="Pfam" id="PF00593">
    <property type="entry name" value="TonB_dep_Rec_b-barrel"/>
    <property type="match status" value="1"/>
</dbReference>
<reference evidence="16" key="1">
    <citation type="journal article" date="2019" name="Int. J. Syst. Evol. Microbiol.">
        <title>The Global Catalogue of Microorganisms (GCM) 10K type strain sequencing project: providing services to taxonomists for standard genome sequencing and annotation.</title>
        <authorList>
            <consortium name="The Broad Institute Genomics Platform"/>
            <consortium name="The Broad Institute Genome Sequencing Center for Infectious Disease"/>
            <person name="Wu L."/>
            <person name="Ma J."/>
        </authorList>
    </citation>
    <scope>NUCLEOTIDE SEQUENCE [LARGE SCALE GENOMIC DNA]</scope>
    <source>
        <strain evidence="16">KCTC 42456</strain>
    </source>
</reference>
<dbReference type="EMBL" id="JBHULV010000022">
    <property type="protein sequence ID" value="MFD2731449.1"/>
    <property type="molecule type" value="Genomic_DNA"/>
</dbReference>
<dbReference type="PANTHER" id="PTHR30069:SF29">
    <property type="entry name" value="HEMOGLOBIN AND HEMOGLOBIN-HAPTOGLOBIN-BINDING PROTEIN 1-RELATED"/>
    <property type="match status" value="1"/>
</dbReference>
<evidence type="ECO:0000256" key="12">
    <source>
        <dbReference type="SAM" id="SignalP"/>
    </source>
</evidence>
<gene>
    <name evidence="15" type="ORF">ACFSSE_07000</name>
</gene>
<dbReference type="GO" id="GO:0016853">
    <property type="term" value="F:isomerase activity"/>
    <property type="evidence" value="ECO:0007669"/>
    <property type="project" value="UniProtKB-KW"/>
</dbReference>
<dbReference type="SUPFAM" id="SSF49464">
    <property type="entry name" value="Carboxypeptidase regulatory domain-like"/>
    <property type="match status" value="1"/>
</dbReference>
<evidence type="ECO:0000313" key="16">
    <source>
        <dbReference type="Proteomes" id="UP001597546"/>
    </source>
</evidence>
<dbReference type="Pfam" id="PF13715">
    <property type="entry name" value="CarbopepD_reg_2"/>
    <property type="match status" value="1"/>
</dbReference>
<evidence type="ECO:0000259" key="14">
    <source>
        <dbReference type="Pfam" id="PF07715"/>
    </source>
</evidence>
<evidence type="ECO:0000256" key="11">
    <source>
        <dbReference type="RuleBase" id="RU003357"/>
    </source>
</evidence>
<keyword evidence="4 10" id="KW-0812">Transmembrane</keyword>
<keyword evidence="2 10" id="KW-0813">Transport</keyword>
<evidence type="ECO:0000313" key="15">
    <source>
        <dbReference type="EMBL" id="MFD2731449.1"/>
    </source>
</evidence>
<evidence type="ECO:0000256" key="8">
    <source>
        <dbReference type="ARBA" id="ARBA00023170"/>
    </source>
</evidence>
<dbReference type="InterPro" id="IPR036942">
    <property type="entry name" value="Beta-barrel_TonB_sf"/>
</dbReference>
<evidence type="ECO:0000256" key="3">
    <source>
        <dbReference type="ARBA" id="ARBA00022452"/>
    </source>
</evidence>
<dbReference type="InterPro" id="IPR037066">
    <property type="entry name" value="Plug_dom_sf"/>
</dbReference>
<accession>A0ABW5TQZ6</accession>
<keyword evidence="6 11" id="KW-0798">TonB box</keyword>
<name>A0ABW5TQZ6_9SPHI</name>
<evidence type="ECO:0000256" key="9">
    <source>
        <dbReference type="ARBA" id="ARBA00023237"/>
    </source>
</evidence>
<keyword evidence="8 15" id="KW-0675">Receptor</keyword>
<keyword evidence="9 10" id="KW-0998">Cell outer membrane</keyword>
<evidence type="ECO:0000256" key="7">
    <source>
        <dbReference type="ARBA" id="ARBA00023136"/>
    </source>
</evidence>
<keyword evidence="3 10" id="KW-1134">Transmembrane beta strand</keyword>
<evidence type="ECO:0000256" key="5">
    <source>
        <dbReference type="ARBA" id="ARBA00022729"/>
    </source>
</evidence>
<comment type="similarity">
    <text evidence="10 11">Belongs to the TonB-dependent receptor family.</text>
</comment>
<evidence type="ECO:0000256" key="6">
    <source>
        <dbReference type="ARBA" id="ARBA00023077"/>
    </source>
</evidence>
<proteinExistence type="inferred from homology"/>
<dbReference type="RefSeq" id="WP_379043010.1">
    <property type="nucleotide sequence ID" value="NZ_JBHSKW010000027.1"/>
</dbReference>
<evidence type="ECO:0000259" key="13">
    <source>
        <dbReference type="Pfam" id="PF00593"/>
    </source>
</evidence>
<protein>
    <submittedName>
        <fullName evidence="15">TonB-dependent receptor</fullName>
    </submittedName>
</protein>
<sequence length="784" mass="87659">MQIKKNLLIGAFCLFQSFLFAQNKSAQITGKVVDPDGYPIPGALIKLQNTNQTSITDVDGSFLLQKLAAGKHLLKISSVGMIPQQKEITIKAGESQTLTIKLAENIQQLETIEVFGRTETQEVNRQAFNVTAIDAKKLYNTTLDISSALDRVAGVRVRESGGVGSNFDLSINGFSGNNVRYFIDGIPMDNFGSSFQINNIPINIAERIEVYKGVVPIWLGSDALGGAVNIVTANRQKNYVDVSYSYGSFNTHRSVINTAITSKKGLTFQLNAFQNYSDNNYKVQVEASNNYTGAYAPSATLRRFHDTYHNEALIANVGVTNKSYADRLLFGITLGQNYKEIQTGARMASVFGGWHRRGNIIMPTLKYKKDDLIKGLSVAINANYNFGSERNIDTMNVRFDWYGNSKPNGSSGERSRSLYKYNNNNGLATAMVSYKVNENSSLALSNNFSTFDRKGNDPLNSANNETPRKTNKNVLGIGYTFAIEDIWSVNTFAKYYYQVTTIGNLANRTTNIDKLGYGAAFNYFINKNLQIRTSYELTNRLPEAIEIFGDVENQEGNPNLKPQESDNINIGVIYNFAINKGNSFSVNVNGAYRYATDFIYTRLNQNQSKVVADNRDGVNTWAVDAELRYTHKQWLNAGFTLTYQYLKNLQKFEIDPSTGQYYSMQSLLYLNQMPNIPFLFGNFDATATIKNIGNNGSNLSFGTNLLYINNFYLYWPAYGGVKGKYGIPLQVALDANVVYSLANGKYNIGLEAKNITDVLMYDNFSLQKPSRGFYLNLRYFISKK</sequence>
<dbReference type="Gene3D" id="2.170.130.10">
    <property type="entry name" value="TonB-dependent receptor, plug domain"/>
    <property type="match status" value="1"/>
</dbReference>
<keyword evidence="16" id="KW-1185">Reference proteome</keyword>
<comment type="subcellular location">
    <subcellularLocation>
        <location evidence="1 10">Cell outer membrane</location>
        <topology evidence="1 10">Multi-pass membrane protein</topology>
    </subcellularLocation>
</comment>
<feature type="signal peptide" evidence="12">
    <location>
        <begin position="1"/>
        <end position="21"/>
    </location>
</feature>
<evidence type="ECO:0000256" key="1">
    <source>
        <dbReference type="ARBA" id="ARBA00004571"/>
    </source>
</evidence>
<feature type="domain" description="TonB-dependent receptor plug" evidence="14">
    <location>
        <begin position="125"/>
        <end position="227"/>
    </location>
</feature>
<keyword evidence="15" id="KW-0413">Isomerase</keyword>
<dbReference type="Gene3D" id="2.40.170.20">
    <property type="entry name" value="TonB-dependent receptor, beta-barrel domain"/>
    <property type="match status" value="1"/>
</dbReference>
<comment type="caution">
    <text evidence="15">The sequence shown here is derived from an EMBL/GenBank/DDBJ whole genome shotgun (WGS) entry which is preliminary data.</text>
</comment>
<dbReference type="SUPFAM" id="SSF56935">
    <property type="entry name" value="Porins"/>
    <property type="match status" value="1"/>
</dbReference>
<feature type="domain" description="TonB-dependent receptor-like beta-barrel" evidence="13">
    <location>
        <begin position="310"/>
        <end position="754"/>
    </location>
</feature>
<dbReference type="InterPro" id="IPR000531">
    <property type="entry name" value="Beta-barrel_TonB"/>
</dbReference>
<evidence type="ECO:0000256" key="10">
    <source>
        <dbReference type="PROSITE-ProRule" id="PRU01360"/>
    </source>
</evidence>
<keyword evidence="5 12" id="KW-0732">Signal</keyword>
<dbReference type="InterPro" id="IPR039426">
    <property type="entry name" value="TonB-dep_rcpt-like"/>
</dbReference>